<dbReference type="EMBL" id="ABWP01000044">
    <property type="protein sequence ID" value="EEA85356.1"/>
    <property type="molecule type" value="Genomic_DNA"/>
</dbReference>
<dbReference type="RefSeq" id="WP_006439869.1">
    <property type="nucleotide sequence ID" value="NZ_DS995356.1"/>
</dbReference>
<organism evidence="4 5">
    <name type="scientific">Peptacetobacter hiranonis (strain DSM 13275 / JCM 10541 / KCTC 15199 / TO-931)</name>
    <name type="common">Clostridium hiranonis</name>
    <dbReference type="NCBI Taxonomy" id="500633"/>
    <lineage>
        <taxon>Bacteria</taxon>
        <taxon>Bacillati</taxon>
        <taxon>Bacillota</taxon>
        <taxon>Clostridia</taxon>
        <taxon>Peptostreptococcales</taxon>
        <taxon>Peptostreptococcaceae</taxon>
        <taxon>Peptacetobacter</taxon>
    </lineage>
</organism>
<protein>
    <submittedName>
        <fullName evidence="4">Uncharacterized protein</fullName>
    </submittedName>
</protein>
<dbReference type="HOGENOM" id="CLU_2449389_0_0_9"/>
<accession>B6FYK0</accession>
<keyword evidence="2" id="KW-1133">Transmembrane helix</keyword>
<evidence type="ECO:0000313" key="4">
    <source>
        <dbReference type="EMBL" id="EEA85356.1"/>
    </source>
</evidence>
<keyword evidence="3" id="KW-0732">Signal</keyword>
<keyword evidence="2" id="KW-0812">Transmembrane</keyword>
<proteinExistence type="predicted"/>
<feature type="chain" id="PRO_5002845023" evidence="3">
    <location>
        <begin position="25"/>
        <end position="89"/>
    </location>
</feature>
<reference evidence="4 5" key="2">
    <citation type="submission" date="2008-10" db="EMBL/GenBank/DDBJ databases">
        <title>Draft genome sequence of Clostridium hiranonis (DSM 13275).</title>
        <authorList>
            <person name="Sudarsanam P."/>
            <person name="Ley R."/>
            <person name="Guruge J."/>
            <person name="Turnbaugh P.J."/>
            <person name="Mahowald M."/>
            <person name="Liep D."/>
            <person name="Gordon J."/>
        </authorList>
    </citation>
    <scope>NUCLEOTIDE SEQUENCE [LARGE SCALE GENOMIC DNA]</scope>
    <source>
        <strain evidence="4 5">DSM 13275</strain>
    </source>
</reference>
<evidence type="ECO:0000256" key="2">
    <source>
        <dbReference type="SAM" id="Phobius"/>
    </source>
</evidence>
<dbReference type="AlphaFoldDB" id="B6FYK0"/>
<keyword evidence="2" id="KW-0472">Membrane</keyword>
<gene>
    <name evidence="4" type="ORF">CLOHIR_00952</name>
</gene>
<comment type="caution">
    <text evidence="4">The sequence shown here is derived from an EMBL/GenBank/DDBJ whole genome shotgun (WGS) entry which is preliminary data.</text>
</comment>
<dbReference type="STRING" id="500633.CLOHIR_00952"/>
<dbReference type="Proteomes" id="UP000003178">
    <property type="component" value="Unassembled WGS sequence"/>
</dbReference>
<feature type="transmembrane region" description="Helical" evidence="2">
    <location>
        <begin position="34"/>
        <end position="53"/>
    </location>
</feature>
<reference evidence="4 5" key="1">
    <citation type="submission" date="2008-09" db="EMBL/GenBank/DDBJ databases">
        <authorList>
            <person name="Fulton L."/>
            <person name="Clifton S."/>
            <person name="Fulton B."/>
            <person name="Xu J."/>
            <person name="Minx P."/>
            <person name="Pepin K.H."/>
            <person name="Johnson M."/>
            <person name="Thiruvilangam P."/>
            <person name="Bhonagiri V."/>
            <person name="Nash W.E."/>
            <person name="Mardis E.R."/>
            <person name="Wilson R.K."/>
        </authorList>
    </citation>
    <scope>NUCLEOTIDE SEQUENCE [LARGE SCALE GENOMIC DNA]</scope>
    <source>
        <strain evidence="4 5">DSM 13275</strain>
    </source>
</reference>
<evidence type="ECO:0000313" key="5">
    <source>
        <dbReference type="Proteomes" id="UP000003178"/>
    </source>
</evidence>
<evidence type="ECO:0000256" key="3">
    <source>
        <dbReference type="SAM" id="SignalP"/>
    </source>
</evidence>
<feature type="region of interest" description="Disordered" evidence="1">
    <location>
        <begin position="61"/>
        <end position="89"/>
    </location>
</feature>
<keyword evidence="5" id="KW-1185">Reference proteome</keyword>
<feature type="compositionally biased region" description="Basic residues" evidence="1">
    <location>
        <begin position="79"/>
        <end position="89"/>
    </location>
</feature>
<feature type="signal peptide" evidence="3">
    <location>
        <begin position="1"/>
        <end position="24"/>
    </location>
</feature>
<name>B6FYK0_PEPHT</name>
<sequence length="89" mass="9685">MRNFKRIVALASVFTLATVTNIFAATGAKPTPKVSFGEVALGIGVGLFVAYGMKAFRNRNKPKGPAMYNNGAKVPPMQTKKKKKKKKKK</sequence>
<evidence type="ECO:0000256" key="1">
    <source>
        <dbReference type="SAM" id="MobiDB-lite"/>
    </source>
</evidence>